<feature type="transmembrane region" description="Helical" evidence="1">
    <location>
        <begin position="340"/>
        <end position="357"/>
    </location>
</feature>
<gene>
    <name evidence="2" type="ORF">SAMN02910451_01810</name>
</gene>
<evidence type="ECO:0000256" key="1">
    <source>
        <dbReference type="SAM" id="Phobius"/>
    </source>
</evidence>
<feature type="transmembrane region" description="Helical" evidence="1">
    <location>
        <begin position="164"/>
        <end position="180"/>
    </location>
</feature>
<dbReference type="AlphaFoldDB" id="A0A1G5E624"/>
<keyword evidence="1" id="KW-0812">Transmembrane</keyword>
<dbReference type="RefSeq" id="WP_074462400.1">
    <property type="nucleotide sequence ID" value="NZ_FMUR01000010.1"/>
</dbReference>
<protein>
    <recommendedName>
        <fullName evidence="4">Dolichyl-phosphate-mannose-protein mannosyltransferase</fullName>
    </recommendedName>
</protein>
<feature type="transmembrane region" description="Helical" evidence="1">
    <location>
        <begin position="192"/>
        <end position="223"/>
    </location>
</feature>
<feature type="transmembrane region" description="Helical" evidence="1">
    <location>
        <begin position="20"/>
        <end position="41"/>
    </location>
</feature>
<evidence type="ECO:0000313" key="3">
    <source>
        <dbReference type="Proteomes" id="UP000183047"/>
    </source>
</evidence>
<feature type="transmembrane region" description="Helical" evidence="1">
    <location>
        <begin position="369"/>
        <end position="387"/>
    </location>
</feature>
<evidence type="ECO:0000313" key="2">
    <source>
        <dbReference type="EMBL" id="SCY22402.1"/>
    </source>
</evidence>
<evidence type="ECO:0008006" key="4">
    <source>
        <dbReference type="Google" id="ProtNLM"/>
    </source>
</evidence>
<feature type="transmembrane region" description="Helical" evidence="1">
    <location>
        <begin position="128"/>
        <end position="144"/>
    </location>
</feature>
<sequence>MNYLKNYFKTIYQRIKSMCLWEIAAMILFTVNLSSIFYFNLSDLRLSLDPDFATVVYHLREIVNKGSLILPNWVATTSMEFDSTLIFAVPFFAITGNEFLSVGLSDLLIVFIYIYAIWNILMALHVRIGVRFLSLAVIITPYNYDWLDYFKMLFFAHANYSIKALVPIMLVLCLIAFDDGEFADCFSKRKRIIFLFTYLSLLFVTCASTGIYTIVCGVTPIFFASLFSLWKKRYPFKESVVPVWAMTGIFASIGVFTYNLIYTGHSPDTSPVKISEFWDNLKYVFAGVFQAFGIMGHETVPVFSKMWFFILLKTLFVLLIFIVTALVIYKWMRGAANYNYYLPFFSVILFNMLILIVGDMRAGNNFIPYRYLFVGIPILLTGMGIMLNRYIATHRNKQIMPVMTIIMLASAYMLVGNFKVTNDNLMDKDYIVDMTDYFDTLDVDTVFIADDKDTALMCKAVDDSKKYACYNSESESITLEINYYRDEKNFNYYGDKNVIAIPNFNKLTDYVSEDIANEYEYVGETRWLACYKSDTNYFKQENKNS</sequence>
<reference evidence="3" key="1">
    <citation type="submission" date="2016-10" db="EMBL/GenBank/DDBJ databases">
        <authorList>
            <person name="Varghese N."/>
            <person name="Submissions S."/>
        </authorList>
    </citation>
    <scope>NUCLEOTIDE SEQUENCE [LARGE SCALE GENOMIC DNA]</scope>
    <source>
        <strain evidence="3">XBD2006</strain>
    </source>
</reference>
<feature type="transmembrane region" description="Helical" evidence="1">
    <location>
        <begin position="399"/>
        <end position="418"/>
    </location>
</feature>
<keyword evidence="1" id="KW-1133">Transmembrane helix</keyword>
<feature type="transmembrane region" description="Helical" evidence="1">
    <location>
        <begin position="283"/>
        <end position="300"/>
    </location>
</feature>
<organism evidence="2 3">
    <name type="scientific">Butyrivibrio hungatei</name>
    <dbReference type="NCBI Taxonomy" id="185008"/>
    <lineage>
        <taxon>Bacteria</taxon>
        <taxon>Bacillati</taxon>
        <taxon>Bacillota</taxon>
        <taxon>Clostridia</taxon>
        <taxon>Lachnospirales</taxon>
        <taxon>Lachnospiraceae</taxon>
        <taxon>Butyrivibrio</taxon>
    </lineage>
</organism>
<feature type="transmembrane region" description="Helical" evidence="1">
    <location>
        <begin position="243"/>
        <end position="262"/>
    </location>
</feature>
<feature type="transmembrane region" description="Helical" evidence="1">
    <location>
        <begin position="99"/>
        <end position="121"/>
    </location>
</feature>
<proteinExistence type="predicted"/>
<feature type="transmembrane region" description="Helical" evidence="1">
    <location>
        <begin position="306"/>
        <end position="328"/>
    </location>
</feature>
<dbReference type="EMBL" id="FMUR01000010">
    <property type="protein sequence ID" value="SCY22402.1"/>
    <property type="molecule type" value="Genomic_DNA"/>
</dbReference>
<accession>A0A1G5E624</accession>
<keyword evidence="1" id="KW-0472">Membrane</keyword>
<dbReference type="Proteomes" id="UP000183047">
    <property type="component" value="Unassembled WGS sequence"/>
</dbReference>
<keyword evidence="3" id="KW-1185">Reference proteome</keyword>
<dbReference type="OrthoDB" id="1995680at2"/>
<name>A0A1G5E624_9FIRM</name>